<feature type="coiled-coil region" evidence="1">
    <location>
        <begin position="523"/>
        <end position="557"/>
    </location>
</feature>
<dbReference type="AlphaFoldDB" id="A0A8J4PXX7"/>
<name>A0A8J4PXX7_9MYCE</name>
<comment type="caution">
    <text evidence="3">The sequence shown here is derived from an EMBL/GenBank/DDBJ whole genome shotgun (WGS) entry which is preliminary data.</text>
</comment>
<evidence type="ECO:0000256" key="1">
    <source>
        <dbReference type="SAM" id="Coils"/>
    </source>
</evidence>
<dbReference type="SUPFAM" id="SSF57850">
    <property type="entry name" value="RING/U-box"/>
    <property type="match status" value="1"/>
</dbReference>
<evidence type="ECO:0000259" key="2">
    <source>
        <dbReference type="PROSITE" id="PS51283"/>
    </source>
</evidence>
<evidence type="ECO:0000313" key="4">
    <source>
        <dbReference type="Proteomes" id="UP000695562"/>
    </source>
</evidence>
<evidence type="ECO:0000313" key="3">
    <source>
        <dbReference type="EMBL" id="KAF2076148.1"/>
    </source>
</evidence>
<keyword evidence="1" id="KW-0175">Coiled coil</keyword>
<dbReference type="Proteomes" id="UP000695562">
    <property type="component" value="Unassembled WGS sequence"/>
</dbReference>
<dbReference type="EMBL" id="AJWJ01000071">
    <property type="protein sequence ID" value="KAF2076148.1"/>
    <property type="molecule type" value="Genomic_DNA"/>
</dbReference>
<proteinExistence type="predicted"/>
<dbReference type="Gene3D" id="3.30.40.10">
    <property type="entry name" value="Zinc/RING finger domain, C3HC4 (zinc finger)"/>
    <property type="match status" value="1"/>
</dbReference>
<gene>
    <name evidence="3" type="ORF">CYY_002555</name>
</gene>
<dbReference type="InterPro" id="IPR013083">
    <property type="entry name" value="Znf_RING/FYVE/PHD"/>
</dbReference>
<protein>
    <recommendedName>
        <fullName evidence="2">DUSP domain-containing protein</fullName>
    </recommendedName>
</protein>
<dbReference type="SMART" id="SM00695">
    <property type="entry name" value="DUSP"/>
    <property type="match status" value="1"/>
</dbReference>
<dbReference type="PROSITE" id="PS51283">
    <property type="entry name" value="DUSP"/>
    <property type="match status" value="1"/>
</dbReference>
<dbReference type="GO" id="GO:0004843">
    <property type="term" value="F:cysteine-type deubiquitinase activity"/>
    <property type="evidence" value="ECO:0007669"/>
    <property type="project" value="InterPro"/>
</dbReference>
<dbReference type="Pfam" id="PF06337">
    <property type="entry name" value="DUSP"/>
    <property type="match status" value="1"/>
</dbReference>
<dbReference type="OrthoDB" id="21312at2759"/>
<reference evidence="3" key="1">
    <citation type="submission" date="2020-01" db="EMBL/GenBank/DDBJ databases">
        <title>Development of genomics and gene disruption for Polysphondylium violaceum indicates a role for the polyketide synthase stlB in stalk morphogenesis.</title>
        <authorList>
            <person name="Narita B."/>
            <person name="Kawabe Y."/>
            <person name="Kin K."/>
            <person name="Saito T."/>
            <person name="Gibbs R."/>
            <person name="Kuspa A."/>
            <person name="Muzny D."/>
            <person name="Queller D."/>
            <person name="Richards S."/>
            <person name="Strassman J."/>
            <person name="Sucgang R."/>
            <person name="Worley K."/>
            <person name="Schaap P."/>
        </authorList>
    </citation>
    <scope>NUCLEOTIDE SEQUENCE</scope>
    <source>
        <strain evidence="3">QSvi11</strain>
    </source>
</reference>
<dbReference type="Gene3D" id="3.30.2230.10">
    <property type="entry name" value="DUSP-like"/>
    <property type="match status" value="1"/>
</dbReference>
<dbReference type="InterPro" id="IPR006615">
    <property type="entry name" value="Pept_C19_DUSP"/>
</dbReference>
<dbReference type="SUPFAM" id="SSF143791">
    <property type="entry name" value="DUSP-like"/>
    <property type="match status" value="1"/>
</dbReference>
<feature type="domain" description="DUSP" evidence="2">
    <location>
        <begin position="72"/>
        <end position="170"/>
    </location>
</feature>
<dbReference type="Gene3D" id="3.10.20.90">
    <property type="entry name" value="Phosphatidylinositol 3-kinase Catalytic Subunit, Chain A, domain 1"/>
    <property type="match status" value="1"/>
</dbReference>
<dbReference type="InterPro" id="IPR035927">
    <property type="entry name" value="DUSP-like_sf"/>
</dbReference>
<keyword evidence="4" id="KW-1185">Reference proteome</keyword>
<sequence>MIFLGKPPFLNSSLFIKNKNNNNNNKQDIESTTTTATTASLCVSSFTTTNINHCNNSNSNYNNNNNNNNLINNIDMDQEEINKIIETINQSTLHVGEKWCLINTSWYSKWSKGIPASRLGPIDNGSLLNANGYIKPGLSQRYHYVIIPEQIWTILQDKYKGGPLISRNVIMDQNQQLILDLEIPFSIQIVKSTQVNNIITMNAFKHELISTFKERSCKYLNIVPDNVRLWDYHCYNKNSELNENQMISLSGVFENQLILFEEKIGGIWPAKYHNYTYQLGSSSGSTPPGSLYNSVGCSPHSPIQNGASEEIHVEAASVSEESNSSSPLSTNTKRESSLEVATGLQHLHFTYPSDFIIDKELQCSYCMKPLYDPVIEPNCRTMFCRGCLSSSIKNTGCCSSCNLSTALESVYIPPKFITNYLDEIMVKCSVCKSDDLIKRAEIESHLENDCKTKCKSGCQVLLNSVGHLSHDCPSRAVACKASVPSSDSSYINGSQPLCKWTGPLQDKEAHESSCQYVTLVPVISMIQSKYESLESQFAQLRDQVETLKHDKRTLESMILSDYKICVDCSFIACTKTKHSTGHLQHLSTNNTNHNMKQCKIFYPHSVNTIVTKSVCSTCFVENCQLHHNSTRNEKVRISCSLCDCFVYTTKSSTKKESTFLTQYPFCKNEHRYRPLQNIDSLINSNKQTNR</sequence>
<accession>A0A8J4PXX7</accession>
<organism evidence="3 4">
    <name type="scientific">Polysphondylium violaceum</name>
    <dbReference type="NCBI Taxonomy" id="133409"/>
    <lineage>
        <taxon>Eukaryota</taxon>
        <taxon>Amoebozoa</taxon>
        <taxon>Evosea</taxon>
        <taxon>Eumycetozoa</taxon>
        <taxon>Dictyostelia</taxon>
        <taxon>Dictyosteliales</taxon>
        <taxon>Dictyosteliaceae</taxon>
        <taxon>Polysphondylium</taxon>
    </lineage>
</organism>